<keyword evidence="2" id="KW-1185">Reference proteome</keyword>
<reference evidence="1 2" key="1">
    <citation type="submission" date="2019-03" db="EMBL/GenBank/DDBJ databases">
        <title>Genomic Encyclopedia of Type Strains, Phase IV (KMG-IV): sequencing the most valuable type-strain genomes for metagenomic binning, comparative biology and taxonomic classification.</title>
        <authorList>
            <person name="Goeker M."/>
        </authorList>
    </citation>
    <scope>NUCLEOTIDE SEQUENCE [LARGE SCALE GENOMIC DNA]</scope>
    <source>
        <strain evidence="1 2">DSM 100059</strain>
    </source>
</reference>
<evidence type="ECO:0000313" key="2">
    <source>
        <dbReference type="Proteomes" id="UP000294498"/>
    </source>
</evidence>
<sequence>MTSRQIAQLRLESQQIIHAEARGPEDLVRRMGCVQAQDFAGAKWALAERIPGATEADMDRAFQEGAILRTHVLRPTWHFVSPKDIRWLLKLSAPKIKALSKGLHRKLDIDEAVLRRSKTAIGKALAGGQRLTRTELSAHLRKARINTDDIRLGFHLMDAEVDGLICSGGREGKQFTYALLEERVAQAPVLDKDAAIGELAARYFTSRGPATVYDFAWWSGLTISQAQRGLEMNRRKLDHAIVRGQAYWFPLGLDAARIRPSVYLLPAFDEYTVAYRDRADILAPEAMAPTSYGLKPVLLVNGRVAGTWKRTEDKKQVGLEVHPLEALGKAARQLLDAAAGRYARFAQKELGALAVM</sequence>
<proteinExistence type="predicted"/>
<evidence type="ECO:0000313" key="1">
    <source>
        <dbReference type="EMBL" id="TDX00301.1"/>
    </source>
</evidence>
<protein>
    <submittedName>
        <fullName evidence="1">Winged helix DNA-binding protein</fullName>
    </submittedName>
</protein>
<keyword evidence="1" id="KW-0238">DNA-binding</keyword>
<dbReference type="RefSeq" id="WP_133991737.1">
    <property type="nucleotide sequence ID" value="NZ_SODV01000001.1"/>
</dbReference>
<organism evidence="1 2">
    <name type="scientific">Dinghuibacter silviterrae</name>
    <dbReference type="NCBI Taxonomy" id="1539049"/>
    <lineage>
        <taxon>Bacteria</taxon>
        <taxon>Pseudomonadati</taxon>
        <taxon>Bacteroidota</taxon>
        <taxon>Chitinophagia</taxon>
        <taxon>Chitinophagales</taxon>
        <taxon>Chitinophagaceae</taxon>
        <taxon>Dinghuibacter</taxon>
    </lineage>
</organism>
<dbReference type="PANTHER" id="PTHR38479:SF2">
    <property type="entry name" value="WINGED HELIX DNA-BINDING DOMAIN-CONTAINING PROTEIN"/>
    <property type="match status" value="1"/>
</dbReference>
<dbReference type="GO" id="GO:0003677">
    <property type="term" value="F:DNA binding"/>
    <property type="evidence" value="ECO:0007669"/>
    <property type="project" value="UniProtKB-KW"/>
</dbReference>
<dbReference type="Proteomes" id="UP000294498">
    <property type="component" value="Unassembled WGS sequence"/>
</dbReference>
<name>A0A4R8DT22_9BACT</name>
<dbReference type="InterPro" id="IPR009351">
    <property type="entry name" value="AlkZ-like"/>
</dbReference>
<comment type="caution">
    <text evidence="1">The sequence shown here is derived from an EMBL/GenBank/DDBJ whole genome shotgun (WGS) entry which is preliminary data.</text>
</comment>
<dbReference type="AlphaFoldDB" id="A0A4R8DT22"/>
<accession>A0A4R8DT22</accession>
<dbReference type="OrthoDB" id="2210247at2"/>
<dbReference type="EMBL" id="SODV01000001">
    <property type="protein sequence ID" value="TDX00301.1"/>
    <property type="molecule type" value="Genomic_DNA"/>
</dbReference>
<dbReference type="PANTHER" id="PTHR38479">
    <property type="entry name" value="LMO0824 PROTEIN"/>
    <property type="match status" value="1"/>
</dbReference>
<dbReference type="Pfam" id="PF06224">
    <property type="entry name" value="AlkZ-like"/>
    <property type="match status" value="1"/>
</dbReference>
<gene>
    <name evidence="1" type="ORF">EDB95_1322</name>
</gene>